<sequence length="165" mass="17283">MFAPSALFFLATSPGEEPPDAALFLGAVVGLLFSLTALAERGRQRRLARLGVWNGPGRRAPSVRRGTAHAARREATAGVRWSVLGAWTAWWAFLTAALWLLGRAAGQPPALLGCAASALFVIVLGEAGDHLRRRCAARRTRARPDAGGQTGPLTGATPPDGGHDA</sequence>
<evidence type="ECO:0000313" key="3">
    <source>
        <dbReference type="EMBL" id="GFH36692.1"/>
    </source>
</evidence>
<proteinExistence type="predicted"/>
<feature type="transmembrane region" description="Helical" evidence="2">
    <location>
        <begin position="20"/>
        <end position="39"/>
    </location>
</feature>
<name>A0A6A0AUZ6_9ACTN</name>
<dbReference type="Proteomes" id="UP000484988">
    <property type="component" value="Unassembled WGS sequence"/>
</dbReference>
<evidence type="ECO:0000256" key="1">
    <source>
        <dbReference type="SAM" id="MobiDB-lite"/>
    </source>
</evidence>
<evidence type="ECO:0000256" key="2">
    <source>
        <dbReference type="SAM" id="Phobius"/>
    </source>
</evidence>
<gene>
    <name evidence="3" type="ORF">SCWH03_29240</name>
</gene>
<comment type="caution">
    <text evidence="3">The sequence shown here is derived from an EMBL/GenBank/DDBJ whole genome shotgun (WGS) entry which is preliminary data.</text>
</comment>
<organism evidence="3 4">
    <name type="scientific">Streptomyces pacificus</name>
    <dbReference type="NCBI Taxonomy" id="2705029"/>
    <lineage>
        <taxon>Bacteria</taxon>
        <taxon>Bacillati</taxon>
        <taxon>Actinomycetota</taxon>
        <taxon>Actinomycetes</taxon>
        <taxon>Kitasatosporales</taxon>
        <taxon>Streptomycetaceae</taxon>
        <taxon>Streptomyces</taxon>
    </lineage>
</organism>
<dbReference type="EMBL" id="BLLG01000007">
    <property type="protein sequence ID" value="GFH36692.1"/>
    <property type="molecule type" value="Genomic_DNA"/>
</dbReference>
<keyword evidence="4" id="KW-1185">Reference proteome</keyword>
<evidence type="ECO:0000313" key="4">
    <source>
        <dbReference type="Proteomes" id="UP000484988"/>
    </source>
</evidence>
<feature type="transmembrane region" description="Helical" evidence="2">
    <location>
        <begin position="107"/>
        <end position="124"/>
    </location>
</feature>
<reference evidence="3 4" key="1">
    <citation type="submission" date="2020-02" db="EMBL/GenBank/DDBJ databases">
        <title>Whole Genome Shotgun Sequence of Streptomyces sp. strain CWH03.</title>
        <authorList>
            <person name="Dohra H."/>
            <person name="Kodani S."/>
            <person name="Yamamura H."/>
        </authorList>
    </citation>
    <scope>NUCLEOTIDE SEQUENCE [LARGE SCALE GENOMIC DNA]</scope>
    <source>
        <strain evidence="3 4">CWH03</strain>
    </source>
</reference>
<dbReference type="AlphaFoldDB" id="A0A6A0AUZ6"/>
<keyword evidence="2" id="KW-1133">Transmembrane helix</keyword>
<accession>A0A6A0AUZ6</accession>
<feature type="transmembrane region" description="Helical" evidence="2">
    <location>
        <begin position="81"/>
        <end position="101"/>
    </location>
</feature>
<feature type="region of interest" description="Disordered" evidence="1">
    <location>
        <begin position="135"/>
        <end position="165"/>
    </location>
</feature>
<keyword evidence="2" id="KW-0472">Membrane</keyword>
<protein>
    <submittedName>
        <fullName evidence="3">Uncharacterized protein</fullName>
    </submittedName>
</protein>
<keyword evidence="2" id="KW-0812">Transmembrane</keyword>